<proteinExistence type="predicted"/>
<reference evidence="2 3" key="1">
    <citation type="submission" date="2021-01" db="EMBL/GenBank/DDBJ databases">
        <title>Whole genome shotgun sequence of Asanoa siamensis NBRC 107932.</title>
        <authorList>
            <person name="Komaki H."/>
            <person name="Tamura T."/>
        </authorList>
    </citation>
    <scope>NUCLEOTIDE SEQUENCE [LARGE SCALE GENOMIC DNA]</scope>
    <source>
        <strain evidence="2 3">NBRC 107932</strain>
    </source>
</reference>
<evidence type="ECO:0000313" key="3">
    <source>
        <dbReference type="Proteomes" id="UP000604117"/>
    </source>
</evidence>
<evidence type="ECO:0000256" key="1">
    <source>
        <dbReference type="SAM" id="MobiDB-lite"/>
    </source>
</evidence>
<feature type="region of interest" description="Disordered" evidence="1">
    <location>
        <begin position="152"/>
        <end position="182"/>
    </location>
</feature>
<evidence type="ECO:0000313" key="2">
    <source>
        <dbReference type="EMBL" id="GIF75428.1"/>
    </source>
</evidence>
<dbReference type="Proteomes" id="UP000604117">
    <property type="component" value="Unassembled WGS sequence"/>
</dbReference>
<comment type="caution">
    <text evidence="2">The sequence shown here is derived from an EMBL/GenBank/DDBJ whole genome shotgun (WGS) entry which is preliminary data.</text>
</comment>
<feature type="compositionally biased region" description="Basic and acidic residues" evidence="1">
    <location>
        <begin position="164"/>
        <end position="182"/>
    </location>
</feature>
<feature type="compositionally biased region" description="Basic residues" evidence="1">
    <location>
        <begin position="153"/>
        <end position="163"/>
    </location>
</feature>
<sequence>MLRDPTMPNLISPRRLRRARVPLLVIGVIAVAVGAIHATAQAVPDVRSPLTEPVPRPEYVDDARSFVAEIDFRSAESGTAAGVVVAHVATPGTGFLRPDLTVSSIGDGAVLRSATIPNPALARAEGAGFVSQAGRGQVLVPYDSRVEQIRVGHPGRRDRRHGRHDAGCPRVLCREPRRPRLP</sequence>
<gene>
    <name evidence="2" type="ORF">Asi02nite_49460</name>
</gene>
<dbReference type="EMBL" id="BONE01000043">
    <property type="protein sequence ID" value="GIF75428.1"/>
    <property type="molecule type" value="Genomic_DNA"/>
</dbReference>
<keyword evidence="3" id="KW-1185">Reference proteome</keyword>
<accession>A0ABQ4CWN5</accession>
<name>A0ABQ4CWN5_9ACTN</name>
<protein>
    <submittedName>
        <fullName evidence="2">Uncharacterized protein</fullName>
    </submittedName>
</protein>
<organism evidence="2 3">
    <name type="scientific">Asanoa siamensis</name>
    <dbReference type="NCBI Taxonomy" id="926357"/>
    <lineage>
        <taxon>Bacteria</taxon>
        <taxon>Bacillati</taxon>
        <taxon>Actinomycetota</taxon>
        <taxon>Actinomycetes</taxon>
        <taxon>Micromonosporales</taxon>
        <taxon>Micromonosporaceae</taxon>
        <taxon>Asanoa</taxon>
    </lineage>
</organism>